<feature type="signal peptide" evidence="1">
    <location>
        <begin position="1"/>
        <end position="19"/>
    </location>
</feature>
<sequence length="183" mass="21611">MRALVFLSALLGLSYSVISNRNSRRPCYYGWTQFEQDCYKPYRMRARFMEAENKCKEVGGHLTSIHSPEENDFLRGLTSTGHVQENRWDNNVWIGFFYEKQSETWKWLDGSPTDYTNWATKEPNFMDYDSEYQASMMPDPSFDEKDHPGNWYNPDGGQWNNLHDMPLRGFICKQKKSSTHISF</sequence>
<name>A0A2G5U3T0_9PELO</name>
<dbReference type="EMBL" id="PDUG01000004">
    <property type="protein sequence ID" value="PIC34179.1"/>
    <property type="molecule type" value="Genomic_DNA"/>
</dbReference>
<dbReference type="Pfam" id="PF00059">
    <property type="entry name" value="Lectin_C"/>
    <property type="match status" value="1"/>
</dbReference>
<dbReference type="InterPro" id="IPR001304">
    <property type="entry name" value="C-type_lectin-like"/>
</dbReference>
<dbReference type="CDD" id="cd00037">
    <property type="entry name" value="CLECT"/>
    <property type="match status" value="1"/>
</dbReference>
<dbReference type="PANTHER" id="PTHR22803">
    <property type="entry name" value="MANNOSE, PHOSPHOLIPASE, LECTIN RECEPTOR RELATED"/>
    <property type="match status" value="1"/>
</dbReference>
<protein>
    <recommendedName>
        <fullName evidence="2">C-type lectin domain-containing protein</fullName>
    </recommendedName>
</protein>
<dbReference type="SUPFAM" id="SSF56436">
    <property type="entry name" value="C-type lectin-like"/>
    <property type="match status" value="1"/>
</dbReference>
<dbReference type="InterPro" id="IPR050111">
    <property type="entry name" value="C-type_lectin/snaclec_domain"/>
</dbReference>
<organism evidence="3 4">
    <name type="scientific">Caenorhabditis nigoni</name>
    <dbReference type="NCBI Taxonomy" id="1611254"/>
    <lineage>
        <taxon>Eukaryota</taxon>
        <taxon>Metazoa</taxon>
        <taxon>Ecdysozoa</taxon>
        <taxon>Nematoda</taxon>
        <taxon>Chromadorea</taxon>
        <taxon>Rhabditida</taxon>
        <taxon>Rhabditina</taxon>
        <taxon>Rhabditomorpha</taxon>
        <taxon>Rhabditoidea</taxon>
        <taxon>Rhabditidae</taxon>
        <taxon>Peloderinae</taxon>
        <taxon>Caenorhabditis</taxon>
    </lineage>
</organism>
<dbReference type="PROSITE" id="PS50041">
    <property type="entry name" value="C_TYPE_LECTIN_2"/>
    <property type="match status" value="1"/>
</dbReference>
<dbReference type="OrthoDB" id="5872782at2759"/>
<feature type="domain" description="C-type lectin" evidence="2">
    <location>
        <begin position="34"/>
        <end position="173"/>
    </location>
</feature>
<dbReference type="Proteomes" id="UP000230233">
    <property type="component" value="Chromosome IV"/>
</dbReference>
<evidence type="ECO:0000256" key="1">
    <source>
        <dbReference type="SAM" id="SignalP"/>
    </source>
</evidence>
<evidence type="ECO:0000259" key="2">
    <source>
        <dbReference type="PROSITE" id="PS50041"/>
    </source>
</evidence>
<accession>A0A2G5U3T0</accession>
<reference evidence="4" key="1">
    <citation type="submission" date="2017-10" db="EMBL/GenBank/DDBJ databases">
        <title>Rapid genome shrinkage in a self-fertile nematode reveals novel sperm competition proteins.</title>
        <authorList>
            <person name="Yin D."/>
            <person name="Schwarz E.M."/>
            <person name="Thomas C.G."/>
            <person name="Felde R.L."/>
            <person name="Korf I.F."/>
            <person name="Cutter A.D."/>
            <person name="Schartner C.M."/>
            <person name="Ralston E.J."/>
            <person name="Meyer B.J."/>
            <person name="Haag E.S."/>
        </authorList>
    </citation>
    <scope>NUCLEOTIDE SEQUENCE [LARGE SCALE GENOMIC DNA]</scope>
    <source>
        <strain evidence="4">JU1422</strain>
    </source>
</reference>
<evidence type="ECO:0000313" key="3">
    <source>
        <dbReference type="EMBL" id="PIC34179.1"/>
    </source>
</evidence>
<dbReference type="SMART" id="SM00034">
    <property type="entry name" value="CLECT"/>
    <property type="match status" value="1"/>
</dbReference>
<evidence type="ECO:0000313" key="4">
    <source>
        <dbReference type="Proteomes" id="UP000230233"/>
    </source>
</evidence>
<gene>
    <name evidence="3" type="primary">Cnig_chr_IV.g13910</name>
    <name evidence="3" type="ORF">B9Z55_013910</name>
</gene>
<dbReference type="AlphaFoldDB" id="A0A2G5U3T0"/>
<keyword evidence="4" id="KW-1185">Reference proteome</keyword>
<dbReference type="STRING" id="1611254.A0A2G5U3T0"/>
<dbReference type="Gene3D" id="3.10.100.10">
    <property type="entry name" value="Mannose-Binding Protein A, subunit A"/>
    <property type="match status" value="1"/>
</dbReference>
<dbReference type="InterPro" id="IPR016187">
    <property type="entry name" value="CTDL_fold"/>
</dbReference>
<feature type="chain" id="PRO_5013801495" description="C-type lectin domain-containing protein" evidence="1">
    <location>
        <begin position="20"/>
        <end position="183"/>
    </location>
</feature>
<comment type="caution">
    <text evidence="3">The sequence shown here is derived from an EMBL/GenBank/DDBJ whole genome shotgun (WGS) entry which is preliminary data.</text>
</comment>
<keyword evidence="1" id="KW-0732">Signal</keyword>
<dbReference type="InterPro" id="IPR016186">
    <property type="entry name" value="C-type_lectin-like/link_sf"/>
</dbReference>
<proteinExistence type="predicted"/>